<name>A0A6J1NVM7_BICAN</name>
<gene>
    <name evidence="7" type="primary">LOC112055778</name>
</gene>
<dbReference type="GeneID" id="112055778"/>
<dbReference type="Gene3D" id="1.10.287.3240">
    <property type="match status" value="1"/>
</dbReference>
<evidence type="ECO:0000313" key="7">
    <source>
        <dbReference type="RefSeq" id="XP_023951750.2"/>
    </source>
</evidence>
<dbReference type="PANTHER" id="PTHR11671">
    <property type="entry name" value="V-TYPE ATP SYNTHASE SUBUNIT D"/>
    <property type="match status" value="1"/>
</dbReference>
<organism evidence="6 7">
    <name type="scientific">Bicyclus anynana</name>
    <name type="common">Squinting bush brown butterfly</name>
    <dbReference type="NCBI Taxonomy" id="110368"/>
    <lineage>
        <taxon>Eukaryota</taxon>
        <taxon>Metazoa</taxon>
        <taxon>Ecdysozoa</taxon>
        <taxon>Arthropoda</taxon>
        <taxon>Hexapoda</taxon>
        <taxon>Insecta</taxon>
        <taxon>Pterygota</taxon>
        <taxon>Neoptera</taxon>
        <taxon>Endopterygota</taxon>
        <taxon>Lepidoptera</taxon>
        <taxon>Glossata</taxon>
        <taxon>Ditrysia</taxon>
        <taxon>Papilionoidea</taxon>
        <taxon>Nymphalidae</taxon>
        <taxon>Satyrinae</taxon>
        <taxon>Satyrini</taxon>
        <taxon>Mycalesina</taxon>
        <taxon>Bicyclus</taxon>
    </lineage>
</organism>
<feature type="compositionally biased region" description="Basic and acidic residues" evidence="5">
    <location>
        <begin position="69"/>
        <end position="81"/>
    </location>
</feature>
<evidence type="ECO:0000256" key="2">
    <source>
        <dbReference type="ARBA" id="ARBA00022448"/>
    </source>
</evidence>
<evidence type="ECO:0000256" key="1">
    <source>
        <dbReference type="ARBA" id="ARBA00005850"/>
    </source>
</evidence>
<dbReference type="GO" id="GO:0046961">
    <property type="term" value="F:proton-transporting ATPase activity, rotational mechanism"/>
    <property type="evidence" value="ECO:0007669"/>
    <property type="project" value="InterPro"/>
</dbReference>
<dbReference type="KEGG" id="bany:112055778"/>
<dbReference type="Pfam" id="PF01813">
    <property type="entry name" value="ATP-synt_D"/>
    <property type="match status" value="1"/>
</dbReference>
<protein>
    <submittedName>
        <fullName evidence="7">Uncharacterized protein LOC112055778</fullName>
    </submittedName>
</protein>
<keyword evidence="6" id="KW-1185">Reference proteome</keyword>
<proteinExistence type="inferred from homology"/>
<dbReference type="AlphaFoldDB" id="A0A6J1NVM7"/>
<accession>A0A6J1NVM7</accession>
<dbReference type="InterPro" id="IPR002699">
    <property type="entry name" value="V_ATPase_D"/>
</dbReference>
<comment type="function">
    <text evidence="4">Subunit of the V1 complex of vacuolar(H+)-ATPase (V-ATPase), a multisubunit enzyme composed of a peripheral complex (V1) that hydrolyzes ATP and a membrane integral complex (V0) that translocates protons. V-ATPase is responsible for acidifying and maintaining the pH of intracellular compartments and in some cell types, is targeted to the plasma membrane, where it is responsible for acidifying the extracellular environment.</text>
</comment>
<dbReference type="Proteomes" id="UP001652582">
    <property type="component" value="Chromosome 18"/>
</dbReference>
<feature type="region of interest" description="Disordered" evidence="5">
    <location>
        <begin position="69"/>
        <end position="107"/>
    </location>
</feature>
<reference evidence="7" key="1">
    <citation type="submission" date="2025-08" db="UniProtKB">
        <authorList>
            <consortium name="RefSeq"/>
        </authorList>
    </citation>
    <scope>IDENTIFICATION</scope>
</reference>
<dbReference type="RefSeq" id="XP_023951750.2">
    <property type="nucleotide sequence ID" value="XM_024095982.2"/>
</dbReference>
<keyword evidence="3" id="KW-0406">Ion transport</keyword>
<evidence type="ECO:0000256" key="4">
    <source>
        <dbReference type="ARBA" id="ARBA00045737"/>
    </source>
</evidence>
<evidence type="ECO:0000256" key="5">
    <source>
        <dbReference type="SAM" id="MobiDB-lite"/>
    </source>
</evidence>
<dbReference type="OrthoDB" id="7676488at2759"/>
<sequence length="107" mass="12534">MMQLRASFLMLEVANKNATKKSNVLAKIVIPRLNVTSHYINSELEEKEREEVFRLKRVKQKKDFEKKLDEMKRLEASRPKPAEQQTEKSQLSVVKSENETLTSRKSN</sequence>
<evidence type="ECO:0000256" key="3">
    <source>
        <dbReference type="ARBA" id="ARBA00023065"/>
    </source>
</evidence>
<keyword evidence="2" id="KW-0813">Transport</keyword>
<comment type="similarity">
    <text evidence="1">Belongs to the V-ATPase D subunit family.</text>
</comment>
<evidence type="ECO:0000313" key="6">
    <source>
        <dbReference type="Proteomes" id="UP001652582"/>
    </source>
</evidence>
<feature type="compositionally biased region" description="Polar residues" evidence="5">
    <location>
        <begin position="83"/>
        <end position="107"/>
    </location>
</feature>